<feature type="compositionally biased region" description="Low complexity" evidence="1">
    <location>
        <begin position="62"/>
        <end position="89"/>
    </location>
</feature>
<comment type="caution">
    <text evidence="2">The sequence shown here is derived from an EMBL/GenBank/DDBJ whole genome shotgun (WGS) entry which is preliminary data.</text>
</comment>
<sequence length="134" mass="15185">MGLGRSFGRTLRRLTSLFYCFPKAMWRSGRMELNLLWKTSGCKYTCHAHCRDLVTLDCQQNGSPNDSPLSPLNPLSQDHLNNNNKSSNSARAEPEERVCIFFTPLLDCVGSGASHRHFNAPAVPLITEFRWTDR</sequence>
<dbReference type="EMBL" id="JAICCE010000002">
    <property type="protein sequence ID" value="KAG9280371.1"/>
    <property type="molecule type" value="Genomic_DNA"/>
</dbReference>
<dbReference type="AlphaFoldDB" id="A0A8T2MHT2"/>
<evidence type="ECO:0000313" key="3">
    <source>
        <dbReference type="Proteomes" id="UP000752171"/>
    </source>
</evidence>
<evidence type="ECO:0000256" key="1">
    <source>
        <dbReference type="SAM" id="MobiDB-lite"/>
    </source>
</evidence>
<accession>A0A8T2MHT2</accession>
<organism evidence="2 3">
    <name type="scientific">Astyanax mexicanus</name>
    <name type="common">Blind cave fish</name>
    <name type="synonym">Astyanax fasciatus mexicanus</name>
    <dbReference type="NCBI Taxonomy" id="7994"/>
    <lineage>
        <taxon>Eukaryota</taxon>
        <taxon>Metazoa</taxon>
        <taxon>Chordata</taxon>
        <taxon>Craniata</taxon>
        <taxon>Vertebrata</taxon>
        <taxon>Euteleostomi</taxon>
        <taxon>Actinopterygii</taxon>
        <taxon>Neopterygii</taxon>
        <taxon>Teleostei</taxon>
        <taxon>Ostariophysi</taxon>
        <taxon>Characiformes</taxon>
        <taxon>Characoidei</taxon>
        <taxon>Acestrorhamphidae</taxon>
        <taxon>Acestrorhamphinae</taxon>
        <taxon>Astyanax</taxon>
    </lineage>
</organism>
<proteinExistence type="predicted"/>
<reference evidence="2 3" key="1">
    <citation type="submission" date="2021-07" db="EMBL/GenBank/DDBJ databases">
        <authorList>
            <person name="Imarazene B."/>
            <person name="Zahm M."/>
            <person name="Klopp C."/>
            <person name="Cabau C."/>
            <person name="Beille S."/>
            <person name="Jouanno E."/>
            <person name="Castinel A."/>
            <person name="Lluch J."/>
            <person name="Gil L."/>
            <person name="Kuchtly C."/>
            <person name="Lopez Roques C."/>
            <person name="Donnadieu C."/>
            <person name="Parrinello H."/>
            <person name="Journot L."/>
            <person name="Du K."/>
            <person name="Schartl M."/>
            <person name="Retaux S."/>
            <person name="Guiguen Y."/>
        </authorList>
    </citation>
    <scope>NUCLEOTIDE SEQUENCE [LARGE SCALE GENOMIC DNA]</scope>
    <source>
        <strain evidence="2">Pach_M1</strain>
        <tissue evidence="2">Testis</tissue>
    </source>
</reference>
<evidence type="ECO:0000313" key="2">
    <source>
        <dbReference type="EMBL" id="KAG9280371.1"/>
    </source>
</evidence>
<protein>
    <submittedName>
        <fullName evidence="2">Ras association domain-containing protein 5-like</fullName>
    </submittedName>
</protein>
<gene>
    <name evidence="2" type="ORF">AMEX_G3066</name>
</gene>
<feature type="region of interest" description="Disordered" evidence="1">
    <location>
        <begin position="62"/>
        <end position="91"/>
    </location>
</feature>
<dbReference type="Proteomes" id="UP000752171">
    <property type="component" value="Unassembled WGS sequence"/>
</dbReference>
<name>A0A8T2MHT2_ASTMX</name>